<dbReference type="NCBIfam" id="TIGR01977">
    <property type="entry name" value="am_tr_V_EF2568"/>
    <property type="match status" value="1"/>
</dbReference>
<evidence type="ECO:0000256" key="2">
    <source>
        <dbReference type="ARBA" id="ARBA00010447"/>
    </source>
</evidence>
<keyword evidence="10" id="KW-1185">Reference proteome</keyword>
<evidence type="ECO:0000313" key="9">
    <source>
        <dbReference type="EMBL" id="MFD1884985.1"/>
    </source>
</evidence>
<dbReference type="InterPro" id="IPR000192">
    <property type="entry name" value="Aminotrans_V_dom"/>
</dbReference>
<dbReference type="Gene3D" id="3.90.1150.10">
    <property type="entry name" value="Aspartate Aminotransferase, domain 1"/>
    <property type="match status" value="1"/>
</dbReference>
<keyword evidence="9" id="KW-0032">Aminotransferase</keyword>
<dbReference type="RefSeq" id="WP_347324621.1">
    <property type="nucleotide sequence ID" value="NZ_JBCGUH010000003.1"/>
</dbReference>
<dbReference type="PIRSF" id="PIRSF005572">
    <property type="entry name" value="NifS"/>
    <property type="match status" value="1"/>
</dbReference>
<organism evidence="9 10">
    <name type="scientific">Paenibacillus wenxiniae</name>
    <dbReference type="NCBI Taxonomy" id="1636843"/>
    <lineage>
        <taxon>Bacteria</taxon>
        <taxon>Bacillati</taxon>
        <taxon>Bacillota</taxon>
        <taxon>Bacilli</taxon>
        <taxon>Bacillales</taxon>
        <taxon>Paenibacillaceae</taxon>
        <taxon>Paenibacillus</taxon>
    </lineage>
</organism>
<dbReference type="CDD" id="cd06453">
    <property type="entry name" value="SufS_like"/>
    <property type="match status" value="1"/>
</dbReference>
<dbReference type="Proteomes" id="UP001597233">
    <property type="component" value="Unassembled WGS sequence"/>
</dbReference>
<evidence type="ECO:0000256" key="5">
    <source>
        <dbReference type="ARBA" id="ARBA00022898"/>
    </source>
</evidence>
<sequence length="396" mass="42637">MNVQKSVTGTSEDIVYLDHAATSWPKPPAVLEAVHYALAHESANPGRGSHRMAVQASRTLLKARQQLARLLDVRNPVDIAFTANTTVALNMAIFGYVRAGDHVVATMTEHNSVWRPLEALKRSMGVEVTYVPVNAKGQLELHEVEQAFTARTRLLICNHSSNLLGSILPVAELAQLAHRHGARILLDIAQSAGHIPVKLQEWEIDMAAFPGHKGLLGPQGTGGLYIAPDLDLTPWLYGGTGSQSEEANQPSVRPDRYEPGTPNTPGIAGLAAGVQYVLQQGIEAIAAHEQQLVIRLINGLSDINGLRILGPAAGEPRTGIVSFVMEQQDPAQIAFILDRQYGIAVRAGMHCTPLAHRIAGTLATGAVRTSVGYGTTEQHIDHLLEAVQFIQRTANV</sequence>
<feature type="domain" description="Aminotransferase class V" evidence="8">
    <location>
        <begin position="15"/>
        <end position="383"/>
    </location>
</feature>
<evidence type="ECO:0000256" key="7">
    <source>
        <dbReference type="SAM" id="MobiDB-lite"/>
    </source>
</evidence>
<dbReference type="InterPro" id="IPR010970">
    <property type="entry name" value="Cys_dSase_SufS"/>
</dbReference>
<dbReference type="InterPro" id="IPR015424">
    <property type="entry name" value="PyrdxlP-dep_Trfase"/>
</dbReference>
<dbReference type="InterPro" id="IPR010969">
    <property type="entry name" value="Cys_dSase-rel_unknwn_funct"/>
</dbReference>
<evidence type="ECO:0000256" key="6">
    <source>
        <dbReference type="ARBA" id="ARBA00050776"/>
    </source>
</evidence>
<dbReference type="SUPFAM" id="SSF53383">
    <property type="entry name" value="PLP-dependent transferases"/>
    <property type="match status" value="1"/>
</dbReference>
<evidence type="ECO:0000313" key="10">
    <source>
        <dbReference type="Proteomes" id="UP001597233"/>
    </source>
</evidence>
<comment type="cofactor">
    <cofactor evidence="1">
        <name>pyridoxal 5'-phosphate</name>
        <dbReference type="ChEBI" id="CHEBI:597326"/>
    </cofactor>
</comment>
<dbReference type="Pfam" id="PF00266">
    <property type="entry name" value="Aminotran_5"/>
    <property type="match status" value="1"/>
</dbReference>
<dbReference type="InterPro" id="IPR015422">
    <property type="entry name" value="PyrdxlP-dep_Trfase_small"/>
</dbReference>
<dbReference type="InterPro" id="IPR016454">
    <property type="entry name" value="Cysteine_dSase"/>
</dbReference>
<reference evidence="10" key="1">
    <citation type="journal article" date="2019" name="Int. J. Syst. Evol. Microbiol.">
        <title>The Global Catalogue of Microorganisms (GCM) 10K type strain sequencing project: providing services to taxonomists for standard genome sequencing and annotation.</title>
        <authorList>
            <consortium name="The Broad Institute Genomics Platform"/>
            <consortium name="The Broad Institute Genome Sequencing Center for Infectious Disease"/>
            <person name="Wu L."/>
            <person name="Ma J."/>
        </authorList>
    </citation>
    <scope>NUCLEOTIDE SEQUENCE [LARGE SCALE GENOMIC DNA]</scope>
    <source>
        <strain evidence="10">CCUG 54950</strain>
    </source>
</reference>
<evidence type="ECO:0000256" key="3">
    <source>
        <dbReference type="ARBA" id="ARBA00012239"/>
    </source>
</evidence>
<protein>
    <recommendedName>
        <fullName evidence="3">cysteine desulfurase</fullName>
        <ecNumber evidence="3">2.8.1.7</ecNumber>
    </recommendedName>
</protein>
<accession>A0ABW4RGN0</accession>
<evidence type="ECO:0000259" key="8">
    <source>
        <dbReference type="Pfam" id="PF00266"/>
    </source>
</evidence>
<feature type="compositionally biased region" description="Polar residues" evidence="7">
    <location>
        <begin position="242"/>
        <end position="251"/>
    </location>
</feature>
<name>A0ABW4RGN0_9BACL</name>
<evidence type="ECO:0000256" key="1">
    <source>
        <dbReference type="ARBA" id="ARBA00001933"/>
    </source>
</evidence>
<dbReference type="EC" id="2.8.1.7" evidence="3"/>
<dbReference type="Gene3D" id="3.40.640.10">
    <property type="entry name" value="Type I PLP-dependent aspartate aminotransferase-like (Major domain)"/>
    <property type="match status" value="1"/>
</dbReference>
<dbReference type="InterPro" id="IPR015421">
    <property type="entry name" value="PyrdxlP-dep_Trfase_major"/>
</dbReference>
<keyword evidence="5" id="KW-0663">Pyridoxal phosphate</keyword>
<dbReference type="PANTHER" id="PTHR43586:SF4">
    <property type="entry name" value="ISOPENICILLIN N EPIMERASE"/>
    <property type="match status" value="1"/>
</dbReference>
<comment type="catalytic activity">
    <reaction evidence="6">
        <text>(sulfur carrier)-H + L-cysteine = (sulfur carrier)-SH + L-alanine</text>
        <dbReference type="Rhea" id="RHEA:43892"/>
        <dbReference type="Rhea" id="RHEA-COMP:14737"/>
        <dbReference type="Rhea" id="RHEA-COMP:14739"/>
        <dbReference type="ChEBI" id="CHEBI:29917"/>
        <dbReference type="ChEBI" id="CHEBI:35235"/>
        <dbReference type="ChEBI" id="CHEBI:57972"/>
        <dbReference type="ChEBI" id="CHEBI:64428"/>
        <dbReference type="EC" id="2.8.1.7"/>
    </reaction>
</comment>
<comment type="similarity">
    <text evidence="2">Belongs to the class-V pyridoxal-phosphate-dependent aminotransferase family. Csd subfamily.</text>
</comment>
<dbReference type="EMBL" id="JBHUEH010000010">
    <property type="protein sequence ID" value="MFD1884985.1"/>
    <property type="molecule type" value="Genomic_DNA"/>
</dbReference>
<dbReference type="PANTHER" id="PTHR43586">
    <property type="entry name" value="CYSTEINE DESULFURASE"/>
    <property type="match status" value="1"/>
</dbReference>
<keyword evidence="4" id="KW-0808">Transferase</keyword>
<gene>
    <name evidence="9" type="ORF">ACFSC9_05550</name>
</gene>
<proteinExistence type="inferred from homology"/>
<feature type="region of interest" description="Disordered" evidence="7">
    <location>
        <begin position="238"/>
        <end position="264"/>
    </location>
</feature>
<dbReference type="GO" id="GO:0008483">
    <property type="term" value="F:transaminase activity"/>
    <property type="evidence" value="ECO:0007669"/>
    <property type="project" value="UniProtKB-KW"/>
</dbReference>
<evidence type="ECO:0000256" key="4">
    <source>
        <dbReference type="ARBA" id="ARBA00022679"/>
    </source>
</evidence>
<comment type="caution">
    <text evidence="9">The sequence shown here is derived from an EMBL/GenBank/DDBJ whole genome shotgun (WGS) entry which is preliminary data.</text>
</comment>